<dbReference type="PRINTS" id="PR00385">
    <property type="entry name" value="P450"/>
</dbReference>
<evidence type="ECO:0000256" key="12">
    <source>
        <dbReference type="ARBA" id="ARBA00023136"/>
    </source>
</evidence>
<comment type="similarity">
    <text evidence="4">Belongs to the cytochrome P450 family.</text>
</comment>
<protein>
    <submittedName>
        <fullName evidence="15">Cytochrome P450</fullName>
    </submittedName>
</protein>
<comment type="subcellular location">
    <subcellularLocation>
        <location evidence="2">Membrane</location>
    </subcellularLocation>
</comment>
<dbReference type="InterPro" id="IPR002401">
    <property type="entry name" value="Cyt_P450_E_grp-I"/>
</dbReference>
<dbReference type="OrthoDB" id="1470350at2759"/>
<accession>A0A0D7BA91</accession>
<dbReference type="STRING" id="1314674.A0A0D7BA91"/>
<dbReference type="GO" id="GO:0016705">
    <property type="term" value="F:oxidoreductase activity, acting on paired donors, with incorporation or reduction of molecular oxygen"/>
    <property type="evidence" value="ECO:0007669"/>
    <property type="project" value="InterPro"/>
</dbReference>
<feature type="chain" id="PRO_5002316872" evidence="14">
    <location>
        <begin position="21"/>
        <end position="526"/>
    </location>
</feature>
<comment type="cofactor">
    <cofactor evidence="1 13">
        <name>heme</name>
        <dbReference type="ChEBI" id="CHEBI:30413"/>
    </cofactor>
</comment>
<evidence type="ECO:0000256" key="5">
    <source>
        <dbReference type="ARBA" id="ARBA00022617"/>
    </source>
</evidence>
<keyword evidence="5 13" id="KW-0349">Heme</keyword>
<feature type="signal peptide" evidence="14">
    <location>
        <begin position="1"/>
        <end position="20"/>
    </location>
</feature>
<keyword evidence="6" id="KW-0812">Transmembrane</keyword>
<evidence type="ECO:0000256" key="8">
    <source>
        <dbReference type="ARBA" id="ARBA00022989"/>
    </source>
</evidence>
<evidence type="ECO:0000256" key="13">
    <source>
        <dbReference type="PIRSR" id="PIRSR602401-1"/>
    </source>
</evidence>
<evidence type="ECO:0000256" key="4">
    <source>
        <dbReference type="ARBA" id="ARBA00010617"/>
    </source>
</evidence>
<evidence type="ECO:0000256" key="3">
    <source>
        <dbReference type="ARBA" id="ARBA00004721"/>
    </source>
</evidence>
<evidence type="ECO:0000256" key="14">
    <source>
        <dbReference type="SAM" id="SignalP"/>
    </source>
</evidence>
<evidence type="ECO:0000256" key="1">
    <source>
        <dbReference type="ARBA" id="ARBA00001971"/>
    </source>
</evidence>
<evidence type="ECO:0000256" key="10">
    <source>
        <dbReference type="ARBA" id="ARBA00023004"/>
    </source>
</evidence>
<keyword evidence="9" id="KW-0560">Oxidoreductase</keyword>
<dbReference type="EMBL" id="KN880535">
    <property type="protein sequence ID" value="KIY67079.1"/>
    <property type="molecule type" value="Genomic_DNA"/>
</dbReference>
<keyword evidence="7 13" id="KW-0479">Metal-binding</keyword>
<reference evidence="15 16" key="1">
    <citation type="journal article" date="2015" name="Fungal Genet. Biol.">
        <title>Evolution of novel wood decay mechanisms in Agaricales revealed by the genome sequences of Fistulina hepatica and Cylindrobasidium torrendii.</title>
        <authorList>
            <person name="Floudas D."/>
            <person name="Held B.W."/>
            <person name="Riley R."/>
            <person name="Nagy L.G."/>
            <person name="Koehler G."/>
            <person name="Ransdell A.S."/>
            <person name="Younus H."/>
            <person name="Chow J."/>
            <person name="Chiniquy J."/>
            <person name="Lipzen A."/>
            <person name="Tritt A."/>
            <person name="Sun H."/>
            <person name="Haridas S."/>
            <person name="LaButti K."/>
            <person name="Ohm R.A."/>
            <person name="Kues U."/>
            <person name="Blanchette R.A."/>
            <person name="Grigoriev I.V."/>
            <person name="Minto R.E."/>
            <person name="Hibbett D.S."/>
        </authorList>
    </citation>
    <scope>NUCLEOTIDE SEQUENCE [LARGE SCALE GENOMIC DNA]</scope>
    <source>
        <strain evidence="15 16">FP15055 ss-10</strain>
    </source>
</reference>
<keyword evidence="16" id="KW-1185">Reference proteome</keyword>
<dbReference type="AlphaFoldDB" id="A0A0D7BA91"/>
<keyword evidence="8" id="KW-1133">Transmembrane helix</keyword>
<dbReference type="GO" id="GO:0004497">
    <property type="term" value="F:monooxygenase activity"/>
    <property type="evidence" value="ECO:0007669"/>
    <property type="project" value="UniProtKB-KW"/>
</dbReference>
<comment type="pathway">
    <text evidence="3">Secondary metabolite biosynthesis; terpenoid biosynthesis.</text>
</comment>
<keyword evidence="14" id="KW-0732">Signal</keyword>
<dbReference type="PRINTS" id="PR00463">
    <property type="entry name" value="EP450I"/>
</dbReference>
<dbReference type="CDD" id="cd11069">
    <property type="entry name" value="CYP_FUM15-like"/>
    <property type="match status" value="1"/>
</dbReference>
<evidence type="ECO:0000313" key="16">
    <source>
        <dbReference type="Proteomes" id="UP000054007"/>
    </source>
</evidence>
<dbReference type="GO" id="GO:0005506">
    <property type="term" value="F:iron ion binding"/>
    <property type="evidence" value="ECO:0007669"/>
    <property type="project" value="InterPro"/>
</dbReference>
<dbReference type="Proteomes" id="UP000054007">
    <property type="component" value="Unassembled WGS sequence"/>
</dbReference>
<dbReference type="InterPro" id="IPR001128">
    <property type="entry name" value="Cyt_P450"/>
</dbReference>
<dbReference type="Pfam" id="PF00067">
    <property type="entry name" value="p450"/>
    <property type="match status" value="1"/>
</dbReference>
<keyword evidence="10 13" id="KW-0408">Iron</keyword>
<dbReference type="GO" id="GO:0016020">
    <property type="term" value="C:membrane"/>
    <property type="evidence" value="ECO:0007669"/>
    <property type="project" value="UniProtKB-SubCell"/>
</dbReference>
<sequence>MPSEALLILTVIFLTALVIHRRTKLRPFAHIPGPPAQSWFMGNLSQVFTPKGLPFHQHLVDEYGGMVKIHGFFGDEQLYISDHKALSAILGKDSDAFDETAVFFDTNKVIFGPGLVATSGDQHRRQRKLVMPVFSVPHIKALLPAFYDVAGRLIDAIQASLPHTNTILHTIPEDESVVDMSAWMCRAALETIGQTVLGYSFDPLSSPITNPYSSAIKELIPTIFSLSLVRQFAPILSRLGSPRMRRWIVEHTPNAAVQKIKEISDVMHATAVDVLESRRKEDLGGKDIISVLLRANEKAPENAKMDENELSGQVTVLIFGAQDTTSSVLSRILYLLAEHPEIQERVRAEVLPFIGRIEHDELVALPLLDAVIKETLRLHSPVPFVRRTATQPRTIAYGESSQSVFIPTGTTLFISIAGYNRLESIWGADAKVWNPDRFIDNHNAKSEGPGIYAGTLSFLGGPRSCPGWKFALVEMKIILSSLLREFRFSLVPDARIEWNLSQIIAPSVVGPDGAEKKGLPLRVERI</sequence>
<evidence type="ECO:0000313" key="15">
    <source>
        <dbReference type="EMBL" id="KIY67079.1"/>
    </source>
</evidence>
<evidence type="ECO:0000256" key="6">
    <source>
        <dbReference type="ARBA" id="ARBA00022692"/>
    </source>
</evidence>
<gene>
    <name evidence="15" type="ORF">CYLTODRAFT_353948</name>
</gene>
<keyword evidence="11" id="KW-0503">Monooxygenase</keyword>
<dbReference type="InterPro" id="IPR050121">
    <property type="entry name" value="Cytochrome_P450_monoxygenase"/>
</dbReference>
<evidence type="ECO:0000256" key="7">
    <source>
        <dbReference type="ARBA" id="ARBA00022723"/>
    </source>
</evidence>
<organism evidence="15 16">
    <name type="scientific">Cylindrobasidium torrendii FP15055 ss-10</name>
    <dbReference type="NCBI Taxonomy" id="1314674"/>
    <lineage>
        <taxon>Eukaryota</taxon>
        <taxon>Fungi</taxon>
        <taxon>Dikarya</taxon>
        <taxon>Basidiomycota</taxon>
        <taxon>Agaricomycotina</taxon>
        <taxon>Agaricomycetes</taxon>
        <taxon>Agaricomycetidae</taxon>
        <taxon>Agaricales</taxon>
        <taxon>Marasmiineae</taxon>
        <taxon>Physalacriaceae</taxon>
        <taxon>Cylindrobasidium</taxon>
    </lineage>
</organism>
<keyword evidence="12" id="KW-0472">Membrane</keyword>
<dbReference type="GO" id="GO:0020037">
    <property type="term" value="F:heme binding"/>
    <property type="evidence" value="ECO:0007669"/>
    <property type="project" value="InterPro"/>
</dbReference>
<dbReference type="PANTHER" id="PTHR24305:SF166">
    <property type="entry name" value="CYTOCHROME P450 12A4, MITOCHONDRIAL-RELATED"/>
    <property type="match status" value="1"/>
</dbReference>
<evidence type="ECO:0000256" key="11">
    <source>
        <dbReference type="ARBA" id="ARBA00023033"/>
    </source>
</evidence>
<dbReference type="SUPFAM" id="SSF48264">
    <property type="entry name" value="Cytochrome P450"/>
    <property type="match status" value="1"/>
</dbReference>
<evidence type="ECO:0000256" key="2">
    <source>
        <dbReference type="ARBA" id="ARBA00004370"/>
    </source>
</evidence>
<proteinExistence type="inferred from homology"/>
<evidence type="ECO:0000256" key="9">
    <source>
        <dbReference type="ARBA" id="ARBA00023002"/>
    </source>
</evidence>
<dbReference type="Gene3D" id="1.10.630.10">
    <property type="entry name" value="Cytochrome P450"/>
    <property type="match status" value="1"/>
</dbReference>
<dbReference type="InterPro" id="IPR036396">
    <property type="entry name" value="Cyt_P450_sf"/>
</dbReference>
<dbReference type="PANTHER" id="PTHR24305">
    <property type="entry name" value="CYTOCHROME P450"/>
    <property type="match status" value="1"/>
</dbReference>
<name>A0A0D7BA91_9AGAR</name>
<feature type="binding site" description="axial binding residue" evidence="13">
    <location>
        <position position="465"/>
    </location>
    <ligand>
        <name>heme</name>
        <dbReference type="ChEBI" id="CHEBI:30413"/>
    </ligand>
    <ligandPart>
        <name>Fe</name>
        <dbReference type="ChEBI" id="CHEBI:18248"/>
    </ligandPart>
</feature>